<proteinExistence type="predicted"/>
<organism evidence="1 2">
    <name type="scientific">Portunus trituberculatus</name>
    <name type="common">Swimming crab</name>
    <name type="synonym">Neptunus trituberculatus</name>
    <dbReference type="NCBI Taxonomy" id="210409"/>
    <lineage>
        <taxon>Eukaryota</taxon>
        <taxon>Metazoa</taxon>
        <taxon>Ecdysozoa</taxon>
        <taxon>Arthropoda</taxon>
        <taxon>Crustacea</taxon>
        <taxon>Multicrustacea</taxon>
        <taxon>Malacostraca</taxon>
        <taxon>Eumalacostraca</taxon>
        <taxon>Eucarida</taxon>
        <taxon>Decapoda</taxon>
        <taxon>Pleocyemata</taxon>
        <taxon>Brachyura</taxon>
        <taxon>Eubrachyura</taxon>
        <taxon>Portunoidea</taxon>
        <taxon>Portunidae</taxon>
        <taxon>Portuninae</taxon>
        <taxon>Portunus</taxon>
    </lineage>
</organism>
<accession>A0A5B7F8L2</accession>
<evidence type="ECO:0000313" key="2">
    <source>
        <dbReference type="Proteomes" id="UP000324222"/>
    </source>
</evidence>
<sequence>MEKSGSRGEDQVEEVEGRIWRGVGGGGSVAPANHSHQIASLIDVEEGSCRNGVQAVVVVMVVVQV</sequence>
<protein>
    <submittedName>
        <fullName evidence="1">Uncharacterized protein</fullName>
    </submittedName>
</protein>
<comment type="caution">
    <text evidence="1">The sequence shown here is derived from an EMBL/GenBank/DDBJ whole genome shotgun (WGS) entry which is preliminary data.</text>
</comment>
<reference evidence="1 2" key="1">
    <citation type="submission" date="2019-05" db="EMBL/GenBank/DDBJ databases">
        <title>Another draft genome of Portunus trituberculatus and its Hox gene families provides insights of decapod evolution.</title>
        <authorList>
            <person name="Jeong J.-H."/>
            <person name="Song I."/>
            <person name="Kim S."/>
            <person name="Choi T."/>
            <person name="Kim D."/>
            <person name="Ryu S."/>
            <person name="Kim W."/>
        </authorList>
    </citation>
    <scope>NUCLEOTIDE SEQUENCE [LARGE SCALE GENOMIC DNA]</scope>
    <source>
        <tissue evidence="1">Muscle</tissue>
    </source>
</reference>
<dbReference type="AlphaFoldDB" id="A0A5B7F8L2"/>
<keyword evidence="2" id="KW-1185">Reference proteome</keyword>
<evidence type="ECO:0000313" key="1">
    <source>
        <dbReference type="EMBL" id="MPC40894.1"/>
    </source>
</evidence>
<gene>
    <name evidence="1" type="ORF">E2C01_034468</name>
</gene>
<name>A0A5B7F8L2_PORTR</name>
<dbReference type="EMBL" id="VSRR010004852">
    <property type="protein sequence ID" value="MPC40894.1"/>
    <property type="molecule type" value="Genomic_DNA"/>
</dbReference>
<dbReference type="Proteomes" id="UP000324222">
    <property type="component" value="Unassembled WGS sequence"/>
</dbReference>